<keyword evidence="7 9" id="KW-0368">Histidine biosynthesis</keyword>
<reference evidence="12 13" key="1">
    <citation type="journal article" date="2015" name="Int. J. Syst. Evol. Microbiol.">
        <title>Gemmobacter intermedius sp. nov., isolated from a white stork (Ciconia ciconia).</title>
        <authorList>
            <person name="Kampfer P."/>
            <person name="Jerzak L."/>
            <person name="Wilharm G."/>
            <person name="Golke J."/>
            <person name="Busse H.J."/>
            <person name="Glaeser S.P."/>
        </authorList>
    </citation>
    <scope>NUCLEOTIDE SEQUENCE [LARGE SCALE GENOMIC DNA]</scope>
    <source>
        <strain evidence="12 13">119/4</strain>
    </source>
</reference>
<dbReference type="Gene3D" id="3.20.20.70">
    <property type="entry name" value="Aldolase class I"/>
    <property type="match status" value="1"/>
</dbReference>
<evidence type="ECO:0000313" key="13">
    <source>
        <dbReference type="Proteomes" id="UP000287168"/>
    </source>
</evidence>
<proteinExistence type="inferred from homology"/>
<dbReference type="InterPro" id="IPR006062">
    <property type="entry name" value="His_biosynth"/>
</dbReference>
<evidence type="ECO:0000256" key="6">
    <source>
        <dbReference type="ARBA" id="ARBA00022605"/>
    </source>
</evidence>
<dbReference type="CDD" id="cd04732">
    <property type="entry name" value="HisA"/>
    <property type="match status" value="1"/>
</dbReference>
<keyword evidence="5 9" id="KW-0963">Cytoplasm</keyword>
<name>A0A444MCI2_9RHOB</name>
<dbReference type="GO" id="GO:0003949">
    <property type="term" value="F:1-(5-phosphoribosyl)-5-[(5-phosphoribosylamino)methylideneamino]imidazole-4-carboxamide isomerase activity"/>
    <property type="evidence" value="ECO:0007669"/>
    <property type="project" value="UniProtKB-UniRule"/>
</dbReference>
<dbReference type="FunFam" id="3.20.20.70:FF:000009">
    <property type="entry name" value="1-(5-phosphoribosyl)-5-[(5-phosphoribosylamino)methylideneamino] imidazole-4-carboxamide isomerase"/>
    <property type="match status" value="1"/>
</dbReference>
<evidence type="ECO:0000256" key="1">
    <source>
        <dbReference type="ARBA" id="ARBA00000901"/>
    </source>
</evidence>
<dbReference type="InterPro" id="IPR011060">
    <property type="entry name" value="RibuloseP-bd_barrel"/>
</dbReference>
<dbReference type="Pfam" id="PF00977">
    <property type="entry name" value="His_biosynth"/>
    <property type="match status" value="1"/>
</dbReference>
<dbReference type="InterPro" id="IPR023016">
    <property type="entry name" value="HisA/PriA"/>
</dbReference>
<dbReference type="InterPro" id="IPR044524">
    <property type="entry name" value="Isoase_HisA-like"/>
</dbReference>
<dbReference type="Proteomes" id="UP000287168">
    <property type="component" value="Unassembled WGS sequence"/>
</dbReference>
<dbReference type="EMBL" id="SBLC01000009">
    <property type="protein sequence ID" value="RWY41739.1"/>
    <property type="molecule type" value="Genomic_DNA"/>
</dbReference>
<gene>
    <name evidence="9 12" type="primary">hisA</name>
    <name evidence="12" type="ORF">EP867_08365</name>
</gene>
<evidence type="ECO:0000256" key="5">
    <source>
        <dbReference type="ARBA" id="ARBA00022490"/>
    </source>
</evidence>
<comment type="caution">
    <text evidence="12">The sequence shown here is derived from an EMBL/GenBank/DDBJ whole genome shotgun (WGS) entry which is preliminary data.</text>
</comment>
<evidence type="ECO:0000256" key="4">
    <source>
        <dbReference type="ARBA" id="ARBA00009667"/>
    </source>
</evidence>
<dbReference type="SUPFAM" id="SSF51366">
    <property type="entry name" value="Ribulose-phoshate binding barrel"/>
    <property type="match status" value="1"/>
</dbReference>
<dbReference type="NCBIfam" id="TIGR00007">
    <property type="entry name" value="1-(5-phosphoribosyl)-5-[(5-phosphoribosylamino)methylideneamino]imidazole-4-carboxamide isomerase"/>
    <property type="match status" value="1"/>
</dbReference>
<dbReference type="GO" id="GO:0000162">
    <property type="term" value="P:L-tryptophan biosynthetic process"/>
    <property type="evidence" value="ECO:0007669"/>
    <property type="project" value="TreeGrafter"/>
</dbReference>
<dbReference type="HAMAP" id="MF_01014">
    <property type="entry name" value="HisA"/>
    <property type="match status" value="1"/>
</dbReference>
<dbReference type="AlphaFoldDB" id="A0A444MCI2"/>
<protein>
    <recommendedName>
        <fullName evidence="9 11">1-(5-phosphoribosyl)-5-[(5-phosphoribosylamino)methylideneamino] imidazole-4-carboxamide isomerase</fullName>
        <ecNumber evidence="9 11">5.3.1.16</ecNumber>
    </recommendedName>
    <alternativeName>
        <fullName evidence="9">Phosphoribosylformimino-5-aminoimidazole carboxamide ribotide isomerase</fullName>
    </alternativeName>
</protein>
<dbReference type="NCBIfam" id="NF010112">
    <property type="entry name" value="PRK13585.1"/>
    <property type="match status" value="1"/>
</dbReference>
<dbReference type="PANTHER" id="PTHR43090">
    <property type="entry name" value="1-(5-PHOSPHORIBOSYL)-5-[(5-PHOSPHORIBOSYLAMINO)METHYLIDENEAMINO] IMIDAZOLE-4-CARBOXAMIDE ISOMERASE"/>
    <property type="match status" value="1"/>
</dbReference>
<comment type="catalytic activity">
    <reaction evidence="1 9 11">
        <text>1-(5-phospho-beta-D-ribosyl)-5-[(5-phospho-beta-D-ribosylamino)methylideneamino]imidazole-4-carboxamide = 5-[(5-phospho-1-deoxy-D-ribulos-1-ylimino)methylamino]-1-(5-phospho-beta-D-ribosyl)imidazole-4-carboxamide</text>
        <dbReference type="Rhea" id="RHEA:15469"/>
        <dbReference type="ChEBI" id="CHEBI:58435"/>
        <dbReference type="ChEBI" id="CHEBI:58525"/>
        <dbReference type="EC" id="5.3.1.16"/>
    </reaction>
</comment>
<dbReference type="RefSeq" id="WP_128488090.1">
    <property type="nucleotide sequence ID" value="NZ_JBHLXB010000017.1"/>
</dbReference>
<dbReference type="OrthoDB" id="9807749at2"/>
<evidence type="ECO:0000256" key="2">
    <source>
        <dbReference type="ARBA" id="ARBA00004496"/>
    </source>
</evidence>
<dbReference type="InterPro" id="IPR013785">
    <property type="entry name" value="Aldolase_TIM"/>
</dbReference>
<dbReference type="EC" id="5.3.1.16" evidence="9 11"/>
<dbReference type="GO" id="GO:0000105">
    <property type="term" value="P:L-histidine biosynthetic process"/>
    <property type="evidence" value="ECO:0007669"/>
    <property type="project" value="UniProtKB-UniRule"/>
</dbReference>
<feature type="active site" description="Proton acceptor" evidence="9">
    <location>
        <position position="8"/>
    </location>
</feature>
<comment type="subcellular location">
    <subcellularLocation>
        <location evidence="2 9 11">Cytoplasm</location>
    </subcellularLocation>
</comment>
<evidence type="ECO:0000256" key="3">
    <source>
        <dbReference type="ARBA" id="ARBA00005133"/>
    </source>
</evidence>
<evidence type="ECO:0000256" key="8">
    <source>
        <dbReference type="ARBA" id="ARBA00023235"/>
    </source>
</evidence>
<comment type="similarity">
    <text evidence="4 9 10">Belongs to the HisA/HisF family.</text>
</comment>
<keyword evidence="6 9" id="KW-0028">Amino-acid biosynthesis</keyword>
<keyword evidence="13" id="KW-1185">Reference proteome</keyword>
<evidence type="ECO:0000256" key="11">
    <source>
        <dbReference type="RuleBase" id="RU003658"/>
    </source>
</evidence>
<dbReference type="UniPathway" id="UPA00031">
    <property type="reaction ID" value="UER00009"/>
</dbReference>
<keyword evidence="8 9" id="KW-0413">Isomerase</keyword>
<dbReference type="InterPro" id="IPR006063">
    <property type="entry name" value="HisA_bact_arch"/>
</dbReference>
<evidence type="ECO:0000256" key="9">
    <source>
        <dbReference type="HAMAP-Rule" id="MF_01014"/>
    </source>
</evidence>
<evidence type="ECO:0000256" key="10">
    <source>
        <dbReference type="RuleBase" id="RU003657"/>
    </source>
</evidence>
<accession>A0A444MCI2</accession>
<organism evidence="12 13">
    <name type="scientific">Falsigemmobacter intermedius</name>
    <dbReference type="NCBI Taxonomy" id="1553448"/>
    <lineage>
        <taxon>Bacteria</taxon>
        <taxon>Pseudomonadati</taxon>
        <taxon>Pseudomonadota</taxon>
        <taxon>Alphaproteobacteria</taxon>
        <taxon>Rhodobacterales</taxon>
        <taxon>Paracoccaceae</taxon>
        <taxon>Falsigemmobacter</taxon>
    </lineage>
</organism>
<dbReference type="GO" id="GO:0005737">
    <property type="term" value="C:cytoplasm"/>
    <property type="evidence" value="ECO:0007669"/>
    <property type="project" value="UniProtKB-SubCell"/>
</dbReference>
<evidence type="ECO:0000313" key="12">
    <source>
        <dbReference type="EMBL" id="RWY41739.1"/>
    </source>
</evidence>
<evidence type="ECO:0000256" key="7">
    <source>
        <dbReference type="ARBA" id="ARBA00023102"/>
    </source>
</evidence>
<comment type="pathway">
    <text evidence="3 9 11">Amino-acid biosynthesis; L-histidine biosynthesis; L-histidine from 5-phospho-alpha-D-ribose 1-diphosphate: step 4/9.</text>
</comment>
<dbReference type="PANTHER" id="PTHR43090:SF2">
    <property type="entry name" value="1-(5-PHOSPHORIBOSYL)-5-[(5-PHOSPHORIBOSYLAMINO)METHYLIDENEAMINO] IMIDAZOLE-4-CARBOXAMIDE ISOMERASE"/>
    <property type="match status" value="1"/>
</dbReference>
<sequence>MILYPAIDLKDGQCVRLLRGDMEAATVFGDDPAAQAEAFVTAGCQWLHLVDLNGAFAGKPVNAAAVEAILSRVNVPVQLGGGIRDLATIGAWVEKGLSRVILGTVAVENPDLVREAAREFPGKVAVGIDARKGFVATRGWAEETTVQVTDLAKSFEDAGVAAIIYTDIDRDGAMGGPNIEATRALAEAVSIPVIASGGVSRMEDLIALRDTGVIAGAISGRALYDGAIDLSEAIRQLAR</sequence>
<feature type="active site" description="Proton donor" evidence="9">
    <location>
        <position position="129"/>
    </location>
</feature>